<evidence type="ECO:0000256" key="2">
    <source>
        <dbReference type="ARBA" id="ARBA00022692"/>
    </source>
</evidence>
<evidence type="ECO:0000256" key="4">
    <source>
        <dbReference type="ARBA" id="ARBA00023136"/>
    </source>
</evidence>
<evidence type="ECO:0000313" key="6">
    <source>
        <dbReference type="EMBL" id="MFC7749141.1"/>
    </source>
</evidence>
<keyword evidence="3 5" id="KW-1133">Transmembrane helix</keyword>
<name>A0ABW2V1G6_9BACL</name>
<keyword evidence="4 5" id="KW-0472">Membrane</keyword>
<evidence type="ECO:0000256" key="3">
    <source>
        <dbReference type="ARBA" id="ARBA00022989"/>
    </source>
</evidence>
<dbReference type="Proteomes" id="UP001596528">
    <property type="component" value="Unassembled WGS sequence"/>
</dbReference>
<dbReference type="InterPro" id="IPR003810">
    <property type="entry name" value="Mntp/YtaF"/>
</dbReference>
<evidence type="ECO:0000256" key="5">
    <source>
        <dbReference type="SAM" id="Phobius"/>
    </source>
</evidence>
<dbReference type="NCBIfam" id="TIGR02840">
    <property type="entry name" value="spore_YtaF"/>
    <property type="match status" value="1"/>
</dbReference>
<dbReference type="PANTHER" id="PTHR35529:SF2">
    <property type="entry name" value="SPORULATION PROTEIN YTAF-RELATED"/>
    <property type="match status" value="1"/>
</dbReference>
<dbReference type="PANTHER" id="PTHR35529">
    <property type="entry name" value="MANGANESE EFFLUX PUMP MNTP-RELATED"/>
    <property type="match status" value="1"/>
</dbReference>
<feature type="transmembrane region" description="Helical" evidence="5">
    <location>
        <begin position="144"/>
        <end position="167"/>
    </location>
</feature>
<feature type="transmembrane region" description="Helical" evidence="5">
    <location>
        <begin position="199"/>
        <end position="220"/>
    </location>
</feature>
<evidence type="ECO:0000256" key="1">
    <source>
        <dbReference type="ARBA" id="ARBA00022475"/>
    </source>
</evidence>
<sequence length="221" mass="23409">MWPTVLLLALAVSLDGFGAGVTYGLRKIRVPWLSVAIIAVCSGAVIALSMAVGRQLEAAIDPRWAKVLGAWILIGIGCWALVQFLLRGNKETAEAASLRPEDADIQETCVFHWEWKSVGLVIRILRTPSLADMDRSGTITSGEALWLGLALSLDALGAGIGAALLGLPVLATSAGIALVSGVFIAAGLQMGYWLSHVRWIRKLALLPAFLLIVLGVSKLFG</sequence>
<keyword evidence="2 5" id="KW-0812">Transmembrane</keyword>
<evidence type="ECO:0000313" key="7">
    <source>
        <dbReference type="Proteomes" id="UP001596528"/>
    </source>
</evidence>
<gene>
    <name evidence="6" type="primary">ytaF</name>
    <name evidence="6" type="ORF">ACFQWB_04165</name>
</gene>
<dbReference type="RefSeq" id="WP_138789314.1">
    <property type="nucleotide sequence ID" value="NZ_JBHTGQ010000009.1"/>
</dbReference>
<keyword evidence="1" id="KW-1003">Cell membrane</keyword>
<dbReference type="InterPro" id="IPR014205">
    <property type="entry name" value="Spore_YtaF"/>
</dbReference>
<dbReference type="EMBL" id="JBHTGQ010000009">
    <property type="protein sequence ID" value="MFC7749141.1"/>
    <property type="molecule type" value="Genomic_DNA"/>
</dbReference>
<reference evidence="7" key="1">
    <citation type="journal article" date="2019" name="Int. J. Syst. Evol. Microbiol.">
        <title>The Global Catalogue of Microorganisms (GCM) 10K type strain sequencing project: providing services to taxonomists for standard genome sequencing and annotation.</title>
        <authorList>
            <consortium name="The Broad Institute Genomics Platform"/>
            <consortium name="The Broad Institute Genome Sequencing Center for Infectious Disease"/>
            <person name="Wu L."/>
            <person name="Ma J."/>
        </authorList>
    </citation>
    <scope>NUCLEOTIDE SEQUENCE [LARGE SCALE GENOMIC DNA]</scope>
    <source>
        <strain evidence="7">JCM 18657</strain>
    </source>
</reference>
<feature type="transmembrane region" description="Helical" evidence="5">
    <location>
        <begin position="64"/>
        <end position="86"/>
    </location>
</feature>
<keyword evidence="7" id="KW-1185">Reference proteome</keyword>
<accession>A0ABW2V1G6</accession>
<comment type="caution">
    <text evidence="6">The sequence shown here is derived from an EMBL/GenBank/DDBJ whole genome shotgun (WGS) entry which is preliminary data.</text>
</comment>
<dbReference type="Pfam" id="PF02659">
    <property type="entry name" value="Mntp"/>
    <property type="match status" value="2"/>
</dbReference>
<feature type="transmembrane region" description="Helical" evidence="5">
    <location>
        <begin position="174"/>
        <end position="193"/>
    </location>
</feature>
<feature type="transmembrane region" description="Helical" evidence="5">
    <location>
        <begin position="28"/>
        <end position="52"/>
    </location>
</feature>
<organism evidence="6 7">
    <name type="scientific">Paenibacillus thermoaerophilus</name>
    <dbReference type="NCBI Taxonomy" id="1215385"/>
    <lineage>
        <taxon>Bacteria</taxon>
        <taxon>Bacillati</taxon>
        <taxon>Bacillota</taxon>
        <taxon>Bacilli</taxon>
        <taxon>Bacillales</taxon>
        <taxon>Paenibacillaceae</taxon>
        <taxon>Paenibacillus</taxon>
    </lineage>
</organism>
<proteinExistence type="predicted"/>
<protein>
    <submittedName>
        <fullName evidence="6">Sporulation membrane protein YtaF</fullName>
    </submittedName>
</protein>